<feature type="transmembrane region" description="Helical" evidence="2">
    <location>
        <begin position="21"/>
        <end position="48"/>
    </location>
</feature>
<feature type="compositionally biased region" description="Low complexity" evidence="1">
    <location>
        <begin position="424"/>
        <end position="436"/>
    </location>
</feature>
<proteinExistence type="predicted"/>
<keyword evidence="4" id="KW-1185">Reference proteome</keyword>
<comment type="caution">
    <text evidence="3">The sequence shown here is derived from an EMBL/GenBank/DDBJ whole genome shotgun (WGS) entry which is preliminary data.</text>
</comment>
<dbReference type="Proteomes" id="UP001251849">
    <property type="component" value="Unassembled WGS sequence"/>
</dbReference>
<keyword evidence="2" id="KW-0472">Membrane</keyword>
<dbReference type="RefSeq" id="WP_311861560.1">
    <property type="nucleotide sequence ID" value="NZ_JAUZVV010000001.1"/>
</dbReference>
<evidence type="ECO:0000313" key="3">
    <source>
        <dbReference type="EMBL" id="MDT3316732.1"/>
    </source>
</evidence>
<gene>
    <name evidence="3" type="ORF">Q9S71_07820</name>
</gene>
<evidence type="ECO:0000313" key="4">
    <source>
        <dbReference type="Proteomes" id="UP001251849"/>
    </source>
</evidence>
<organism evidence="3 4">
    <name type="scientific">Microbacterium gawkjiense</name>
    <dbReference type="NCBI Taxonomy" id="3067309"/>
    <lineage>
        <taxon>Bacteria</taxon>
        <taxon>Bacillati</taxon>
        <taxon>Actinomycetota</taxon>
        <taxon>Actinomycetes</taxon>
        <taxon>Micrococcales</taxon>
        <taxon>Microbacteriaceae</taxon>
        <taxon>Microbacterium</taxon>
    </lineage>
</organism>
<evidence type="ECO:0000256" key="2">
    <source>
        <dbReference type="SAM" id="Phobius"/>
    </source>
</evidence>
<keyword evidence="2" id="KW-0812">Transmembrane</keyword>
<feature type="transmembrane region" description="Helical" evidence="2">
    <location>
        <begin position="68"/>
        <end position="91"/>
    </location>
</feature>
<protein>
    <submittedName>
        <fullName evidence="3">Uncharacterized protein</fullName>
    </submittedName>
</protein>
<evidence type="ECO:0000256" key="1">
    <source>
        <dbReference type="SAM" id="MobiDB-lite"/>
    </source>
</evidence>
<reference evidence="3 4" key="1">
    <citation type="submission" date="2023-08" db="EMBL/GenBank/DDBJ databases">
        <title>Microbacterium aquilitoris sp. nov. and Microbacterium gwkjibeachense sp. nov., isolated from beach.</title>
        <authorList>
            <person name="Lee S.D."/>
            <person name="Yang H."/>
            <person name="Kim I."/>
        </authorList>
    </citation>
    <scope>NUCLEOTIDE SEQUENCE [LARGE SCALE GENOMIC DNA]</scope>
    <source>
        <strain evidence="3 4">KSW4-11</strain>
    </source>
</reference>
<name>A0ABU3GA86_9MICO</name>
<dbReference type="EMBL" id="JAUZVV010000001">
    <property type="protein sequence ID" value="MDT3316732.1"/>
    <property type="molecule type" value="Genomic_DNA"/>
</dbReference>
<feature type="region of interest" description="Disordered" evidence="1">
    <location>
        <begin position="419"/>
        <end position="447"/>
    </location>
</feature>
<keyword evidence="2" id="KW-1133">Transmembrane helix</keyword>
<sequence>MIDVDRIRLRDRRWVWLTGRIALWVLIAALSTALLLTMAVSIVAAFQAANAPGDGHWGARTGPVGDTFGGLLGPFLNALVLGVTVVLAVAWQPRRDRRQKAESLAAWLARSDADDQGVVITNGAGAIAHDVGVRFGAKKEGQSDLVLWEAHVPPGEWFVPYRLQGDEPEAGPDWRAAVNIDLDAMSVQLRGRHDDDARTAYLRPDASTTYGRLSGVRFRLFGRSWRIDAFGTLRVAGPLSEVERAGRDEFAAMNREVVTPTAEVSDETAQLMRRTVAALCGSDAAFDAALDGPQRVVAKGFPANAMVTRERRQRKSFAIELAGEDALTVRLMGSGDIFPAGVWVTDKNGVEVRTGLSGHDKFLNHFAREAAVATFGGSGVGALRRPAGEWLSDPAFEEWMTAVAAMVAVAANGVEKTLSERGVTPPATSSAPTPATDNLITAHDAVH</sequence>
<accession>A0ABU3GA86</accession>